<sequence length="1015" mass="113176">MNTAAHTSGYPLEETPMGFDEGSGINFLPHDLVNTFPPRTAPAIHESSHSADALTDNDTVPRTGSRGDIAMENANDDYEYEYEQSDSSVGGDLRDDMGLALSELNFEADYAVARSFPLAPNPWLTIKGLGLIGLPLARADASRIISTSRQALYGHGSITVMNIDVPNTWEVASQLVSLGNPEWKTFLKETVLWAVRDGLRLRTDFRSLHCEFHKLSLYETGSHFSSHQNTPIVEGSCATITILLPSYCKGGEVHVSHPTDSKVLSLPPNSFFQTNVFAWHANVAHSIKPIQSGYRLALSYNLIYRAPNRPTLAIPVTGTKTVFLRRTLEKWHKSKYKGQDDSKCDFLALVLQHQYPEAELSRGSRALKGRDANIVANLRLVAEEMGLDLLLASLKYTIRTSNDRRFAHGDYANSDGVRKLTVYASNIVSLTGELIIKQERSFEEYHVVPKHTFEEDNIAGDRYYNTIGDVPMDYWRGNRTILILLKQSREQDFFLSAGGIDYAISELKKADPLAPTKREHELAEKAVARLASPTCEWDGRDQMMEIASSWKDFALWKAIQETITQDLSIYLATSYAEALNTFGFLELQPILERTLAGITQLSQRLRFISSLSVHTPGLESISDWYTAQRFKALATTERLSEPDFPLLVEMARIEGLPKTIESILPFLQWSQTSFSLWLALLKAIRDNMQAGSVSANVQAHEWQELIPQYLNNAIDCWIRQNPAREVTPTIPAAWARYPYYSSTLRDDARVESSVELISIIISLGYTNLASRVLDTLLSTGGTTLDRFGLLYSPLIPRLRKMLAKHHLSITTSPFSSFVQGIIALYLRDMLGGKEQVIPTTAKKLGCSGACLDCRTLDKFLVSPQIEYNFQANQKRRDHVERQIGHGGKELVSYHTTKSRPPHTLVLKKTPAFIATAQWPARQAKAEAFLKLFGDRDVIPQLMGNRIADVAAALHGHRAFQWVVPSSSLTGGDAITVPSSTPTIHLTSITTPAPAAPALFHPTRRIVGLPRRRMLA</sequence>
<evidence type="ECO:0000313" key="1">
    <source>
        <dbReference type="EMBL" id="TFK58964.1"/>
    </source>
</evidence>
<name>A0ACD3A0P6_9AGAR</name>
<protein>
    <submittedName>
        <fullName evidence="1">Uncharacterized protein</fullName>
    </submittedName>
</protein>
<keyword evidence="2" id="KW-1185">Reference proteome</keyword>
<proteinExistence type="predicted"/>
<reference evidence="1 2" key="1">
    <citation type="journal article" date="2019" name="Nat. Ecol. Evol.">
        <title>Megaphylogeny resolves global patterns of mushroom evolution.</title>
        <authorList>
            <person name="Varga T."/>
            <person name="Krizsan K."/>
            <person name="Foldi C."/>
            <person name="Dima B."/>
            <person name="Sanchez-Garcia M."/>
            <person name="Sanchez-Ramirez S."/>
            <person name="Szollosi G.J."/>
            <person name="Szarkandi J.G."/>
            <person name="Papp V."/>
            <person name="Albert L."/>
            <person name="Andreopoulos W."/>
            <person name="Angelini C."/>
            <person name="Antonin V."/>
            <person name="Barry K.W."/>
            <person name="Bougher N.L."/>
            <person name="Buchanan P."/>
            <person name="Buyck B."/>
            <person name="Bense V."/>
            <person name="Catcheside P."/>
            <person name="Chovatia M."/>
            <person name="Cooper J."/>
            <person name="Damon W."/>
            <person name="Desjardin D."/>
            <person name="Finy P."/>
            <person name="Geml J."/>
            <person name="Haridas S."/>
            <person name="Hughes K."/>
            <person name="Justo A."/>
            <person name="Karasinski D."/>
            <person name="Kautmanova I."/>
            <person name="Kiss B."/>
            <person name="Kocsube S."/>
            <person name="Kotiranta H."/>
            <person name="LaButti K.M."/>
            <person name="Lechner B.E."/>
            <person name="Liimatainen K."/>
            <person name="Lipzen A."/>
            <person name="Lukacs Z."/>
            <person name="Mihaltcheva S."/>
            <person name="Morgado L.N."/>
            <person name="Niskanen T."/>
            <person name="Noordeloos M.E."/>
            <person name="Ohm R.A."/>
            <person name="Ortiz-Santana B."/>
            <person name="Ovrebo C."/>
            <person name="Racz N."/>
            <person name="Riley R."/>
            <person name="Savchenko A."/>
            <person name="Shiryaev A."/>
            <person name="Soop K."/>
            <person name="Spirin V."/>
            <person name="Szebenyi C."/>
            <person name="Tomsovsky M."/>
            <person name="Tulloss R.E."/>
            <person name="Uehling J."/>
            <person name="Grigoriev I.V."/>
            <person name="Vagvolgyi C."/>
            <person name="Papp T."/>
            <person name="Martin F.M."/>
            <person name="Miettinen O."/>
            <person name="Hibbett D.S."/>
            <person name="Nagy L.G."/>
        </authorList>
    </citation>
    <scope>NUCLEOTIDE SEQUENCE [LARGE SCALE GENOMIC DNA]</scope>
    <source>
        <strain evidence="1 2">NL-1719</strain>
    </source>
</reference>
<dbReference type="Proteomes" id="UP000308600">
    <property type="component" value="Unassembled WGS sequence"/>
</dbReference>
<evidence type="ECO:0000313" key="2">
    <source>
        <dbReference type="Proteomes" id="UP000308600"/>
    </source>
</evidence>
<dbReference type="EMBL" id="ML209125">
    <property type="protein sequence ID" value="TFK58964.1"/>
    <property type="molecule type" value="Genomic_DNA"/>
</dbReference>
<accession>A0ACD3A0P6</accession>
<organism evidence="1 2">
    <name type="scientific">Pluteus cervinus</name>
    <dbReference type="NCBI Taxonomy" id="181527"/>
    <lineage>
        <taxon>Eukaryota</taxon>
        <taxon>Fungi</taxon>
        <taxon>Dikarya</taxon>
        <taxon>Basidiomycota</taxon>
        <taxon>Agaricomycotina</taxon>
        <taxon>Agaricomycetes</taxon>
        <taxon>Agaricomycetidae</taxon>
        <taxon>Agaricales</taxon>
        <taxon>Pluteineae</taxon>
        <taxon>Pluteaceae</taxon>
        <taxon>Pluteus</taxon>
    </lineage>
</organism>
<gene>
    <name evidence="1" type="ORF">BDN72DRAFT_966196</name>
</gene>